<dbReference type="InterPro" id="IPR015797">
    <property type="entry name" value="NUDIX_hydrolase-like_dom_sf"/>
</dbReference>
<dbReference type="CDD" id="cd03676">
    <property type="entry name" value="NUDIX_Tnr3_like"/>
    <property type="match status" value="1"/>
</dbReference>
<dbReference type="HAMAP" id="MF_00235">
    <property type="entry name" value="Adenylate_kinase_Adk"/>
    <property type="match status" value="1"/>
</dbReference>
<dbReference type="Proteomes" id="UP000751190">
    <property type="component" value="Unassembled WGS sequence"/>
</dbReference>
<dbReference type="GO" id="GO:0044715">
    <property type="term" value="F:8-oxo-dGDP phosphatase activity"/>
    <property type="evidence" value="ECO:0007669"/>
    <property type="project" value="UniProtKB-ARBA"/>
</dbReference>
<dbReference type="FunFam" id="3.90.79.10:FF:000019">
    <property type="entry name" value="Thiamin pyrophosphokinase, putative"/>
    <property type="match status" value="1"/>
</dbReference>
<dbReference type="InterPro" id="IPR033690">
    <property type="entry name" value="Adenylat_kinase_CS"/>
</dbReference>
<reference evidence="6" key="1">
    <citation type="submission" date="2021-05" db="EMBL/GenBank/DDBJ databases">
        <title>The genome of the haptophyte Pavlova lutheri (Diacronema luteri, Pavlovales) - a model for lipid biosynthesis in eukaryotic algae.</title>
        <authorList>
            <person name="Hulatt C.J."/>
            <person name="Posewitz M.C."/>
        </authorList>
    </citation>
    <scope>NUCLEOTIDE SEQUENCE</scope>
    <source>
        <strain evidence="6">NIVA-4/92</strain>
    </source>
</reference>
<dbReference type="GO" id="GO:0019205">
    <property type="term" value="F:nucleobase-containing compound kinase activity"/>
    <property type="evidence" value="ECO:0007669"/>
    <property type="project" value="InterPro"/>
</dbReference>
<dbReference type="Gene3D" id="3.40.50.300">
    <property type="entry name" value="P-loop containing nucleotide triphosphate hydrolases"/>
    <property type="match status" value="1"/>
</dbReference>
<dbReference type="AlphaFoldDB" id="A0A8J6C9F3"/>
<dbReference type="EMBL" id="JAGTXO010000018">
    <property type="protein sequence ID" value="KAG8462921.1"/>
    <property type="molecule type" value="Genomic_DNA"/>
</dbReference>
<dbReference type="SUPFAM" id="SSF52540">
    <property type="entry name" value="P-loop containing nucleoside triphosphate hydrolases"/>
    <property type="match status" value="1"/>
</dbReference>
<dbReference type="GO" id="GO:0006139">
    <property type="term" value="P:nucleobase-containing compound metabolic process"/>
    <property type="evidence" value="ECO:0007669"/>
    <property type="project" value="InterPro"/>
</dbReference>
<dbReference type="PROSITE" id="PS00113">
    <property type="entry name" value="ADENYLATE_KINASE"/>
    <property type="match status" value="1"/>
</dbReference>
<dbReference type="Pfam" id="PF00293">
    <property type="entry name" value="NUDIX"/>
    <property type="match status" value="1"/>
</dbReference>
<dbReference type="InterPro" id="IPR000850">
    <property type="entry name" value="Adenylat/UMP-CMP_kin"/>
</dbReference>
<dbReference type="Gene3D" id="3.90.79.10">
    <property type="entry name" value="Nucleoside Triphosphate Pyrophosphohydrolase"/>
    <property type="match status" value="1"/>
</dbReference>
<evidence type="ECO:0000256" key="3">
    <source>
        <dbReference type="ARBA" id="ARBA00022777"/>
    </source>
</evidence>
<dbReference type="Pfam" id="PF00406">
    <property type="entry name" value="ADK"/>
    <property type="match status" value="1"/>
</dbReference>
<dbReference type="OMA" id="MCELLAN"/>
<evidence type="ECO:0000313" key="7">
    <source>
        <dbReference type="Proteomes" id="UP000751190"/>
    </source>
</evidence>
<evidence type="ECO:0000256" key="2">
    <source>
        <dbReference type="ARBA" id="ARBA00022741"/>
    </source>
</evidence>
<comment type="caution">
    <text evidence="6">The sequence shown here is derived from an EMBL/GenBank/DDBJ whole genome shotgun (WGS) entry which is preliminary data.</text>
</comment>
<keyword evidence="4" id="KW-0732">Signal</keyword>
<feature type="signal peptide" evidence="4">
    <location>
        <begin position="1"/>
        <end position="24"/>
    </location>
</feature>
<evidence type="ECO:0000313" key="6">
    <source>
        <dbReference type="EMBL" id="KAG8462921.1"/>
    </source>
</evidence>
<dbReference type="PANTHER" id="PTHR23359">
    <property type="entry name" value="NUCLEOTIDE KINASE"/>
    <property type="match status" value="1"/>
</dbReference>
<evidence type="ECO:0000259" key="5">
    <source>
        <dbReference type="PROSITE" id="PS51462"/>
    </source>
</evidence>
<dbReference type="PROSITE" id="PS51462">
    <property type="entry name" value="NUDIX"/>
    <property type="match status" value="1"/>
</dbReference>
<name>A0A8J6C9F3_DIALT</name>
<dbReference type="CDD" id="cd01428">
    <property type="entry name" value="ADK"/>
    <property type="match status" value="1"/>
</dbReference>
<gene>
    <name evidence="6" type="ORF">KFE25_001694</name>
</gene>
<keyword evidence="7" id="KW-1185">Reference proteome</keyword>
<dbReference type="SUPFAM" id="SSF55811">
    <property type="entry name" value="Nudix"/>
    <property type="match status" value="1"/>
</dbReference>
<organism evidence="6 7">
    <name type="scientific">Diacronema lutheri</name>
    <name type="common">Unicellular marine alga</name>
    <name type="synonym">Monochrysis lutheri</name>
    <dbReference type="NCBI Taxonomy" id="2081491"/>
    <lineage>
        <taxon>Eukaryota</taxon>
        <taxon>Haptista</taxon>
        <taxon>Haptophyta</taxon>
        <taxon>Pavlovophyceae</taxon>
        <taxon>Pavlovales</taxon>
        <taxon>Pavlovaceae</taxon>
        <taxon>Diacronema</taxon>
    </lineage>
</organism>
<keyword evidence="2" id="KW-0547">Nucleotide-binding</keyword>
<sequence length="738" mass="77192">MAGRAARLALSWLTLVAAARPASSFAARGARQTVGRARINPPLARPRCTAAPPPPARTAGAQGYVAPAHLRTWAPFTYATPKERRAAAREFARGLSARQGRAPEDTLPSLPPVRLALLGGPSSGKGTLAPMISAAFRTRVLGVGQLLRGEIRARSPRASLAAEAMAAGALLPDWLVIELLEGRIACSDDGLALGWLLDGFPRTLSQARATLSAEHASLRPDCVLVVDRPDELVKEFALGRMADAATGATYHPTYAPAPRDIEQRLVWRVDDTPAVVEARLRDHRESIEPIVGAYECAGIPVLRLDNARSELRTFAEAAAFVERVGDAKLAQMGGREAFRARVFGGGGGGGGGASSGASIADADVEPICLLDEGEDECMRRYASMRASSAASAAVRARSGGAPTAGPMGASRGLEPLLEAVRRCNLADRSQYMPVLVDDITVGYASVAFVEQICAHFASGGRGFELVPRSAADAAGRGSSPGGAGGAPLGGVALRLAPGVVGLDERTAAVGALVAELVADGAIAPSSVRAELQDVWPVGGRQTAPAGQPVLRIERGAMVHFGVPSYGVHVNGYVLDAHSGRPAAVWLARRSMSKATYPGLLDQMVAGGQPAELSFDENMRKECAEEASLPPDAVGAARGAGVVSYCYSTRKGLSTKALAVYDLCMPADLEPVNADGEVDEFVLLSVDDALQSVRERLPLWKPNAALVMVDFAVRHGFVTPDEAGYEQLVRGLRAGMEPV</sequence>
<feature type="domain" description="Nudix hydrolase" evidence="5">
    <location>
        <begin position="564"/>
        <end position="709"/>
    </location>
</feature>
<feature type="chain" id="PRO_5035262830" description="Nudix hydrolase domain-containing protein" evidence="4">
    <location>
        <begin position="25"/>
        <end position="738"/>
    </location>
</feature>
<keyword evidence="1" id="KW-0808">Transferase</keyword>
<dbReference type="PRINTS" id="PR00094">
    <property type="entry name" value="ADENYLTKNASE"/>
</dbReference>
<keyword evidence="3" id="KW-0418">Kinase</keyword>
<dbReference type="OrthoDB" id="10261522at2759"/>
<dbReference type="InterPro" id="IPR000086">
    <property type="entry name" value="NUDIX_hydrolase_dom"/>
</dbReference>
<dbReference type="GO" id="GO:0005524">
    <property type="term" value="F:ATP binding"/>
    <property type="evidence" value="ECO:0007669"/>
    <property type="project" value="InterPro"/>
</dbReference>
<proteinExistence type="inferred from homology"/>
<protein>
    <recommendedName>
        <fullName evidence="5">Nudix hydrolase domain-containing protein</fullName>
    </recommendedName>
</protein>
<dbReference type="InterPro" id="IPR027417">
    <property type="entry name" value="P-loop_NTPase"/>
</dbReference>
<accession>A0A8J6C9F3</accession>
<evidence type="ECO:0000256" key="4">
    <source>
        <dbReference type="SAM" id="SignalP"/>
    </source>
</evidence>
<evidence type="ECO:0000256" key="1">
    <source>
        <dbReference type="ARBA" id="ARBA00022679"/>
    </source>
</evidence>